<dbReference type="Pfam" id="PF03602">
    <property type="entry name" value="Cons_hypoth95"/>
    <property type="match status" value="1"/>
</dbReference>
<organism evidence="4 5">
    <name type="scientific">Pseudohongiella spirulinae</name>
    <dbReference type="NCBI Taxonomy" id="1249552"/>
    <lineage>
        <taxon>Bacteria</taxon>
        <taxon>Pseudomonadati</taxon>
        <taxon>Pseudomonadota</taxon>
        <taxon>Gammaproteobacteria</taxon>
        <taxon>Pseudomonadales</taxon>
        <taxon>Pseudohongiellaceae</taxon>
        <taxon>Pseudohongiella</taxon>
    </lineage>
</organism>
<dbReference type="PATRIC" id="fig|1249552.3.peg.2986"/>
<dbReference type="RefSeq" id="WP_058022961.1">
    <property type="nucleotide sequence ID" value="NZ_CP013189.1"/>
</dbReference>
<comment type="function">
    <text evidence="3">Specifically methylates the guanine in position 966 of 16S rRNA in the assembled 30S particle.</text>
</comment>
<reference evidence="5" key="1">
    <citation type="submission" date="2015-11" db="EMBL/GenBank/DDBJ databases">
        <authorList>
            <person name="Kim K.M."/>
        </authorList>
    </citation>
    <scope>NUCLEOTIDE SEQUENCE [LARGE SCALE GENOMIC DNA]</scope>
    <source>
        <strain evidence="5">KCTC 32221</strain>
    </source>
</reference>
<dbReference type="OrthoDB" id="9803017at2"/>
<dbReference type="AlphaFoldDB" id="A0A0S2KHZ1"/>
<protein>
    <recommendedName>
        <fullName evidence="3">Ribosomal RNA small subunit methyltransferase D</fullName>
        <ecNumber evidence="3">2.1.1.171</ecNumber>
    </recommendedName>
</protein>
<evidence type="ECO:0000256" key="3">
    <source>
        <dbReference type="PIRNR" id="PIRNR004553"/>
    </source>
</evidence>
<evidence type="ECO:0000256" key="2">
    <source>
        <dbReference type="ARBA" id="ARBA00022679"/>
    </source>
</evidence>
<dbReference type="SUPFAM" id="SSF53335">
    <property type="entry name" value="S-adenosyl-L-methionine-dependent methyltransferases"/>
    <property type="match status" value="1"/>
</dbReference>
<sequence>MIPNHKFRARSANGSNSLRIIAGLWRGRRVSFPDVQGLRPTPDRVRETVFNWLQTLVISEDCLDLYAGSGACGFEALSRGARSVTFVDASSTACQHIRDNLQILQRAPGYHGSAQVVQSRAENWLSGGHSARQFGLVFLDPPFADGVLIECCRQLQESGALKSGAHIYVESGDALPIAGQTAGFPPHWQLLKNKRAGKVFYGLYRSEP</sequence>
<keyword evidence="3" id="KW-0949">S-adenosyl-L-methionine</keyword>
<dbReference type="Proteomes" id="UP000065641">
    <property type="component" value="Chromosome"/>
</dbReference>
<name>A0A0S2KHZ1_9GAMM</name>
<dbReference type="PIRSF" id="PIRSF004553">
    <property type="entry name" value="CHP00095"/>
    <property type="match status" value="1"/>
</dbReference>
<dbReference type="STRING" id="1249552.PS2015_2956"/>
<keyword evidence="5" id="KW-1185">Reference proteome</keyword>
<dbReference type="InterPro" id="IPR029063">
    <property type="entry name" value="SAM-dependent_MTases_sf"/>
</dbReference>
<dbReference type="PANTHER" id="PTHR43542">
    <property type="entry name" value="METHYLTRANSFERASE"/>
    <property type="match status" value="1"/>
</dbReference>
<dbReference type="CDD" id="cd02440">
    <property type="entry name" value="AdoMet_MTases"/>
    <property type="match status" value="1"/>
</dbReference>
<proteinExistence type="inferred from homology"/>
<dbReference type="EMBL" id="CP013189">
    <property type="protein sequence ID" value="ALO47583.1"/>
    <property type="molecule type" value="Genomic_DNA"/>
</dbReference>
<dbReference type="KEGG" id="pspi:PS2015_2956"/>
<comment type="similarity">
    <text evidence="3">Belongs to the methyltransferase superfamily. RsmD family.</text>
</comment>
<keyword evidence="3" id="KW-0698">rRNA processing</keyword>
<dbReference type="PANTHER" id="PTHR43542:SF1">
    <property type="entry name" value="METHYLTRANSFERASE"/>
    <property type="match status" value="1"/>
</dbReference>
<dbReference type="EC" id="2.1.1.171" evidence="3"/>
<keyword evidence="2 3" id="KW-0808">Transferase</keyword>
<evidence type="ECO:0000313" key="4">
    <source>
        <dbReference type="EMBL" id="ALO47583.1"/>
    </source>
</evidence>
<dbReference type="Gene3D" id="3.40.50.150">
    <property type="entry name" value="Vaccinia Virus protein VP39"/>
    <property type="match status" value="1"/>
</dbReference>
<gene>
    <name evidence="4" type="ORF">PS2015_2956</name>
</gene>
<evidence type="ECO:0000313" key="5">
    <source>
        <dbReference type="Proteomes" id="UP000065641"/>
    </source>
</evidence>
<accession>A0A0S2KHZ1</accession>
<dbReference type="NCBIfam" id="TIGR00095">
    <property type="entry name" value="16S rRNA (guanine(966)-N(2))-methyltransferase RsmD"/>
    <property type="match status" value="1"/>
</dbReference>
<comment type="catalytic activity">
    <reaction evidence="3">
        <text>guanosine(966) in 16S rRNA + S-adenosyl-L-methionine = N(2)-methylguanosine(966) in 16S rRNA + S-adenosyl-L-homocysteine + H(+)</text>
        <dbReference type="Rhea" id="RHEA:23548"/>
        <dbReference type="Rhea" id="RHEA-COMP:10211"/>
        <dbReference type="Rhea" id="RHEA-COMP:10212"/>
        <dbReference type="ChEBI" id="CHEBI:15378"/>
        <dbReference type="ChEBI" id="CHEBI:57856"/>
        <dbReference type="ChEBI" id="CHEBI:59789"/>
        <dbReference type="ChEBI" id="CHEBI:74269"/>
        <dbReference type="ChEBI" id="CHEBI:74481"/>
        <dbReference type="EC" id="2.1.1.171"/>
    </reaction>
</comment>
<evidence type="ECO:0000256" key="1">
    <source>
        <dbReference type="ARBA" id="ARBA00022603"/>
    </source>
</evidence>
<keyword evidence="1 3" id="KW-0489">Methyltransferase</keyword>
<dbReference type="InterPro" id="IPR004398">
    <property type="entry name" value="RNA_MeTrfase_RsmD"/>
</dbReference>
<dbReference type="GO" id="GO:0052913">
    <property type="term" value="F:16S rRNA (guanine(966)-N(2))-methyltransferase activity"/>
    <property type="evidence" value="ECO:0007669"/>
    <property type="project" value="UniProtKB-EC"/>
</dbReference>